<dbReference type="InterPro" id="IPR000504">
    <property type="entry name" value="RRM_dom"/>
</dbReference>
<feature type="region of interest" description="Disordered" evidence="2">
    <location>
        <begin position="180"/>
        <end position="201"/>
    </location>
</feature>
<feature type="region of interest" description="Disordered" evidence="2">
    <location>
        <begin position="314"/>
        <end position="344"/>
    </location>
</feature>
<protein>
    <recommendedName>
        <fullName evidence="3">RRM domain-containing protein</fullName>
    </recommendedName>
</protein>
<dbReference type="Proteomes" id="UP001470230">
    <property type="component" value="Unassembled WGS sequence"/>
</dbReference>
<dbReference type="SUPFAM" id="SSF54928">
    <property type="entry name" value="RNA-binding domain, RBD"/>
    <property type="match status" value="1"/>
</dbReference>
<dbReference type="EMBL" id="JAPFFF010000006">
    <property type="protein sequence ID" value="KAK8887279.1"/>
    <property type="molecule type" value="Genomic_DNA"/>
</dbReference>
<evidence type="ECO:0000259" key="3">
    <source>
        <dbReference type="PROSITE" id="PS50102"/>
    </source>
</evidence>
<sequence>MILLNDEERKALTEWITYALKKLKCDDKRIVLLNKYINSLIKVEYSSEKLKDSLRDFMEDKVDSFVDELLSRLERKDFSFTKEPPPPPAPKKAPPPKQNVSNETRNEAKPLEYSTKAKPETIKKEESATKASKTESNSTKDKTFFLGPLYKENQTLDQAKQQDHNQTQHESSFPINSLFDQDEINHDDGENEEPQSDDTVEKISEDKIETKNTEPPTHYIIFIAGFDPNNSSIQSLYNVFTKFGRVLAIEVDEENRVAYVEFDELLPAFKAIKSHNKKSLFKNAFVQIDYAIAPDPQKLADLESEYNKRKQLRQEKKQQMLHQQLEQQKKEETEPVSESKLDIMQEEDNLKKQISLKITEIKQKMKDCTDYDEFEKLQKNLKDFQSMLSDI</sequence>
<keyword evidence="5" id="KW-1185">Reference proteome</keyword>
<feature type="domain" description="RRM" evidence="3">
    <location>
        <begin position="219"/>
        <end position="293"/>
    </location>
</feature>
<evidence type="ECO:0000313" key="5">
    <source>
        <dbReference type="Proteomes" id="UP001470230"/>
    </source>
</evidence>
<organism evidence="4 5">
    <name type="scientific">Tritrichomonas musculus</name>
    <dbReference type="NCBI Taxonomy" id="1915356"/>
    <lineage>
        <taxon>Eukaryota</taxon>
        <taxon>Metamonada</taxon>
        <taxon>Parabasalia</taxon>
        <taxon>Tritrichomonadida</taxon>
        <taxon>Tritrichomonadidae</taxon>
        <taxon>Tritrichomonas</taxon>
    </lineage>
</organism>
<feature type="compositionally biased region" description="Pro residues" evidence="2">
    <location>
        <begin position="83"/>
        <end position="97"/>
    </location>
</feature>
<feature type="compositionally biased region" description="Acidic residues" evidence="2">
    <location>
        <begin position="189"/>
        <end position="198"/>
    </location>
</feature>
<accession>A0ABR2K833</accession>
<keyword evidence="1" id="KW-0694">RNA-binding</keyword>
<evidence type="ECO:0000313" key="4">
    <source>
        <dbReference type="EMBL" id="KAK8887279.1"/>
    </source>
</evidence>
<reference evidence="4 5" key="1">
    <citation type="submission" date="2024-04" db="EMBL/GenBank/DDBJ databases">
        <title>Tritrichomonas musculus Genome.</title>
        <authorList>
            <person name="Alves-Ferreira E."/>
            <person name="Grigg M."/>
            <person name="Lorenzi H."/>
            <person name="Galac M."/>
        </authorList>
    </citation>
    <scope>NUCLEOTIDE SEQUENCE [LARGE SCALE GENOMIC DNA]</scope>
    <source>
        <strain evidence="4 5">EAF2021</strain>
    </source>
</reference>
<feature type="region of interest" description="Disordered" evidence="2">
    <location>
        <begin position="76"/>
        <end position="144"/>
    </location>
</feature>
<dbReference type="InterPro" id="IPR035979">
    <property type="entry name" value="RBD_domain_sf"/>
</dbReference>
<dbReference type="Gene3D" id="3.30.70.330">
    <property type="match status" value="1"/>
</dbReference>
<dbReference type="PROSITE" id="PS50102">
    <property type="entry name" value="RRM"/>
    <property type="match status" value="1"/>
</dbReference>
<gene>
    <name evidence="4" type="ORF">M9Y10_038317</name>
</gene>
<evidence type="ECO:0000256" key="1">
    <source>
        <dbReference type="PROSITE-ProRule" id="PRU00176"/>
    </source>
</evidence>
<comment type="caution">
    <text evidence="4">The sequence shown here is derived from an EMBL/GenBank/DDBJ whole genome shotgun (WGS) entry which is preliminary data.</text>
</comment>
<dbReference type="SMART" id="SM00360">
    <property type="entry name" value="RRM"/>
    <property type="match status" value="1"/>
</dbReference>
<dbReference type="Pfam" id="PF00076">
    <property type="entry name" value="RRM_1"/>
    <property type="match status" value="1"/>
</dbReference>
<name>A0ABR2K833_9EUKA</name>
<feature type="compositionally biased region" description="Basic and acidic residues" evidence="2">
    <location>
        <begin position="104"/>
        <end position="128"/>
    </location>
</feature>
<proteinExistence type="predicted"/>
<evidence type="ECO:0000256" key="2">
    <source>
        <dbReference type="SAM" id="MobiDB-lite"/>
    </source>
</evidence>
<dbReference type="InterPro" id="IPR012677">
    <property type="entry name" value="Nucleotide-bd_a/b_plait_sf"/>
</dbReference>
<feature type="compositionally biased region" description="Basic and acidic residues" evidence="2">
    <location>
        <begin position="327"/>
        <end position="344"/>
    </location>
</feature>